<reference evidence="9 10" key="1">
    <citation type="submission" date="2022-01" db="EMBL/GenBank/DDBJ databases">
        <title>A high-quality chromosome-level genome assembly of rohu carp, Labeo rohita.</title>
        <authorList>
            <person name="Arick M.A. II"/>
            <person name="Hsu C.-Y."/>
            <person name="Magbanua Z."/>
            <person name="Pechanova O."/>
            <person name="Grover C."/>
            <person name="Miller E."/>
            <person name="Thrash A."/>
            <person name="Ezzel L."/>
            <person name="Alam S."/>
            <person name="Benzie J."/>
            <person name="Hamilton M."/>
            <person name="Karsi A."/>
            <person name="Lawrence M.L."/>
            <person name="Peterson D.G."/>
        </authorList>
    </citation>
    <scope>NUCLEOTIDE SEQUENCE [LARGE SCALE GENOMIC DNA]</scope>
    <source>
        <strain evidence="10">BAU-BD-2019</strain>
        <tissue evidence="9">Blood</tissue>
    </source>
</reference>
<feature type="region of interest" description="Disordered" evidence="8">
    <location>
        <begin position="669"/>
        <end position="724"/>
    </location>
</feature>
<feature type="compositionally biased region" description="Polar residues" evidence="8">
    <location>
        <begin position="460"/>
        <end position="473"/>
    </location>
</feature>
<evidence type="ECO:0000256" key="5">
    <source>
        <dbReference type="ARBA" id="ARBA00022737"/>
    </source>
</evidence>
<feature type="compositionally biased region" description="Polar residues" evidence="8">
    <location>
        <begin position="420"/>
        <end position="431"/>
    </location>
</feature>
<accession>A0ABQ8M941</accession>
<keyword evidence="4 7" id="KW-0493">Microtubule</keyword>
<evidence type="ECO:0000313" key="10">
    <source>
        <dbReference type="Proteomes" id="UP000830375"/>
    </source>
</evidence>
<feature type="compositionally biased region" description="Basic and acidic residues" evidence="8">
    <location>
        <begin position="693"/>
        <end position="703"/>
    </location>
</feature>
<feature type="compositionally biased region" description="Polar residues" evidence="8">
    <location>
        <begin position="103"/>
        <end position="112"/>
    </location>
</feature>
<feature type="compositionally biased region" description="Low complexity" evidence="8">
    <location>
        <begin position="351"/>
        <end position="364"/>
    </location>
</feature>
<keyword evidence="6 7" id="KW-0206">Cytoskeleton</keyword>
<feature type="compositionally biased region" description="Basic and acidic residues" evidence="8">
    <location>
        <begin position="60"/>
        <end position="72"/>
    </location>
</feature>
<evidence type="ECO:0000256" key="4">
    <source>
        <dbReference type="ARBA" id="ARBA00022701"/>
    </source>
</evidence>
<dbReference type="Proteomes" id="UP000830375">
    <property type="component" value="Unassembled WGS sequence"/>
</dbReference>
<gene>
    <name evidence="9" type="ORF">H4Q32_016915</name>
</gene>
<dbReference type="PANTHER" id="PTHR11501:SF14">
    <property type="entry name" value="MICROTUBULE-ASSOCIATED PROTEIN TAU"/>
    <property type="match status" value="1"/>
</dbReference>
<keyword evidence="2 7" id="KW-0963">Cytoplasm</keyword>
<dbReference type="PANTHER" id="PTHR11501">
    <property type="entry name" value="MICROTUBULE-ASSOCIATED PROTEIN"/>
    <property type="match status" value="1"/>
</dbReference>
<keyword evidence="10" id="KW-1185">Reference proteome</keyword>
<feature type="compositionally biased region" description="Basic and acidic residues" evidence="8">
    <location>
        <begin position="35"/>
        <end position="47"/>
    </location>
</feature>
<comment type="subcellular location">
    <subcellularLocation>
        <location evidence="1 7">Cytoplasm</location>
        <location evidence="1 7">Cytoskeleton</location>
    </subcellularLocation>
</comment>
<feature type="region of interest" description="Disordered" evidence="8">
    <location>
        <begin position="410"/>
        <end position="502"/>
    </location>
</feature>
<evidence type="ECO:0000256" key="1">
    <source>
        <dbReference type="ARBA" id="ARBA00004245"/>
    </source>
</evidence>
<proteinExistence type="predicted"/>
<dbReference type="InterPro" id="IPR027324">
    <property type="entry name" value="MAP2/MAP4/Tau"/>
</dbReference>
<evidence type="ECO:0000256" key="7">
    <source>
        <dbReference type="RuleBase" id="RU000686"/>
    </source>
</evidence>
<feature type="region of interest" description="Disordered" evidence="8">
    <location>
        <begin position="268"/>
        <end position="377"/>
    </location>
</feature>
<dbReference type="EMBL" id="JACTAM010000012">
    <property type="protein sequence ID" value="KAI2658782.1"/>
    <property type="molecule type" value="Genomic_DNA"/>
</dbReference>
<evidence type="ECO:0000256" key="2">
    <source>
        <dbReference type="ARBA" id="ARBA00022490"/>
    </source>
</evidence>
<feature type="compositionally biased region" description="Polar residues" evidence="8">
    <location>
        <begin position="1"/>
        <end position="33"/>
    </location>
</feature>
<dbReference type="PROSITE" id="PS00229">
    <property type="entry name" value="TAU_MAP_1"/>
    <property type="match status" value="4"/>
</dbReference>
<organism evidence="9 10">
    <name type="scientific">Labeo rohita</name>
    <name type="common">Indian major carp</name>
    <name type="synonym">Cyprinus rohita</name>
    <dbReference type="NCBI Taxonomy" id="84645"/>
    <lineage>
        <taxon>Eukaryota</taxon>
        <taxon>Metazoa</taxon>
        <taxon>Chordata</taxon>
        <taxon>Craniata</taxon>
        <taxon>Vertebrata</taxon>
        <taxon>Euteleostomi</taxon>
        <taxon>Actinopterygii</taxon>
        <taxon>Neopterygii</taxon>
        <taxon>Teleostei</taxon>
        <taxon>Ostariophysi</taxon>
        <taxon>Cypriniformes</taxon>
        <taxon>Cyprinidae</taxon>
        <taxon>Labeoninae</taxon>
        <taxon>Labeonini</taxon>
        <taxon>Labeo</taxon>
    </lineage>
</organism>
<keyword evidence="5" id="KW-0677">Repeat</keyword>
<dbReference type="Pfam" id="PF00418">
    <property type="entry name" value="Tubulin-binding"/>
    <property type="match status" value="7"/>
</dbReference>
<feature type="region of interest" description="Disordered" evidence="8">
    <location>
        <begin position="142"/>
        <end position="165"/>
    </location>
</feature>
<evidence type="ECO:0000313" key="9">
    <source>
        <dbReference type="EMBL" id="KAI2658782.1"/>
    </source>
</evidence>
<name>A0ABQ8M941_LABRO</name>
<dbReference type="PROSITE" id="PS51491">
    <property type="entry name" value="TAU_MAP_2"/>
    <property type="match status" value="7"/>
</dbReference>
<protein>
    <recommendedName>
        <fullName evidence="7">Microtubule-associated protein</fullName>
    </recommendedName>
</protein>
<evidence type="ECO:0000256" key="3">
    <source>
        <dbReference type="ARBA" id="ARBA00022553"/>
    </source>
</evidence>
<feature type="compositionally biased region" description="Polar residues" evidence="8">
    <location>
        <begin position="709"/>
        <end position="720"/>
    </location>
</feature>
<feature type="region of interest" description="Disordered" evidence="8">
    <location>
        <begin position="1"/>
        <end position="124"/>
    </location>
</feature>
<keyword evidence="3" id="KW-0597">Phosphoprotein</keyword>
<evidence type="ECO:0000256" key="8">
    <source>
        <dbReference type="SAM" id="MobiDB-lite"/>
    </source>
</evidence>
<comment type="caution">
    <text evidence="9">The sequence shown here is derived from an EMBL/GenBank/DDBJ whole genome shotgun (WGS) entry which is preliminary data.</text>
</comment>
<feature type="compositionally biased region" description="Basic and acidic residues" evidence="8">
    <location>
        <begin position="83"/>
        <end position="102"/>
    </location>
</feature>
<feature type="compositionally biased region" description="Polar residues" evidence="8">
    <location>
        <begin position="328"/>
        <end position="346"/>
    </location>
</feature>
<evidence type="ECO:0000256" key="6">
    <source>
        <dbReference type="ARBA" id="ARBA00023212"/>
    </source>
</evidence>
<sequence>MDQQHDLLSSSPNSHTAHYNSGDTMATSLSGMTINDHHHGNQFHKENGIAVGLVRPGDCPMKEEFSEDRVDVELSNAEGTSSPEEKQCESPQDSRQEEKEDQSQPAVASGFSSDGYDQHSDWSGVDHQGVLEQDEDLLRSSWSGRPIHSHHRRTAVSPDRTRSLSLENEPPVTFLVRSAALEDLTSVGERIAEARAPYSETLKEEEELSFYGNESHVQEEKLPAWASRALAEHAPLETKEHSFTKTVPQEHMESLGEAQENVDATLSGVNHNVNGEDAKKTEATPPSTSTIGSPKGVHVSPARKSMVPVAQFKAQSKTNGDAEKRTPKTPNSKVRPSSHKTPSSIPKKTLASSSRSPSVPATSSGPKESRARVSTAAGVGPRVLPLLWRMAPSSSRPHAAGTKIPAMTAAAKNGKDSPKTPETSGHSSPGTPKSPASKAAGGKPPSAGNEIKKVAVIRSTPKSPKNRSPTSLSAAAPLPDLKNVRSKVGSTDNLKHQPGGGRVQILDQKVDFSNVQSKCGSKSNLKHVPGGGNVKILDQKVDFSTVQSKCGSKDNLKHVPGGGNVKILDQKVDFSNVQSKCGSKDNIKHVPGGGNVQILDQKLDLTNVQARCGSKDNLKHVPGGGKVQILHKKIDLSNVQAKCGSKDNIRHKPGGGNIEIRSEKLEFKAQSKVGSMDNIKHVPGGGNRRREKGRGADTPRDEGFLTPDPSDTPTLSSASMSPEPILLSNPQIKIEDSTRTDHGAEIVSLDESPHGLSTVSSSGSINMADPPQLSTLADQVSASLAKQGLDYTSKMTMRFRVLHKETSLAVLFCGHTLYYKFAHYVYNIKSIVFFTKRLEETSKKKKKEKKAEKFRNHACNILICMLSFYMDWQHVSERFLTRKAWIWDKLFVTVVMLC</sequence>
<dbReference type="InterPro" id="IPR001084">
    <property type="entry name" value="MAP_tubulin-bd_rpt"/>
</dbReference>